<proteinExistence type="inferred from homology"/>
<evidence type="ECO:0000313" key="7">
    <source>
        <dbReference type="EMBL" id="EGU85723.1"/>
    </source>
</evidence>
<feature type="active site" evidence="2 3">
    <location>
        <position position="658"/>
    </location>
</feature>
<dbReference type="InterPro" id="IPR000169">
    <property type="entry name" value="Pept_cys_AS"/>
</dbReference>
<evidence type="ECO:0000256" key="2">
    <source>
        <dbReference type="PIRSR" id="PIRSR622684-1"/>
    </source>
</evidence>
<dbReference type="InterPro" id="IPR001300">
    <property type="entry name" value="Peptidase_C2_calpain_cat"/>
</dbReference>
<sequence length="921" mass="105742">ALPNQSQVVGSSTNPYEAYTSCMATAYHALKNRFSQILQKNDSLTKNQRSLRRQLDQAQRENTKIRNERQRLQVNYDKLAKDIGRMSMEKSQVYAQLEHERFQRELGDLVLDQYKDEIIERNEVIEREVFKNELSDLLLEQYRGEIEDQKKALRENELRIESCHRQMFAFSSQVSYWRQRVNLGENQICKLTSELEHSKGEMHRQNTLIAKLEKERSEAMDGCTFFQAEIRKLKATYHELEMRVDALGAKDVTEADEPRKRLHISSLFPVNRESKMKPPRPPTPGLALPHRAEINSSDSQTQIMDFWSRLHSRTPRLVTSIFPTDLHFLLLADDACYLKPFIISQSYDIAARQCQSQVETIVNQCNLSNTKFRDTDFDIEGDFATSQHNYLFDLTRCIEQTSRCGKDPFVQGSPRSSRRYSSQGNKDDDTSLPGSVHRIPWIFDNPQFTQGNSGDCWWLAALGTIAHREDMRNKICVARNEKVGVYGFVFHRDGAWISTVVDDNLYLKEPDFDNETYDATGSKARHYRKQKQSNSEALFFAKCIDPNETWLPLLEKAFAKVHGDYQALDGGWAGIAMEDLTGGVATVIATNSILDKERLWRELLSCGIVGGEFLFTLSSGPGFKHRNGIVLSHTYSILEAIELKKEHGGMIRLVKIRNPWGQRSDAGHGEWYGPWADGSREWNTYTMSALHHKFGDSGIFWMTYEDVIENFDYIYRTRLLHDGWTMAQKWISTLVPWLPGFLKRKFIIDLKDKSTIIIILSQLDDRYFPGLHGEYDFTLHFLLRPIISKIDICRVSPCHLGDGRSINCELTLEPGTYEVIPKVIAERNGLGPVEETVKLAASRNPQKLRQVGLQYDLGHAKEGVIDPSQQLEQPPPSDLRGKSANLRSNFSQDKSLEHWSPVCVIGLRVYAKHPNFVVNVI</sequence>
<gene>
    <name evidence="7" type="ORF">FOXB_03762</name>
</gene>
<accession>F9FBI6</accession>
<dbReference type="InterPro" id="IPR022684">
    <property type="entry name" value="Calpain_cysteine_protease"/>
</dbReference>
<dbReference type="SMART" id="SM00230">
    <property type="entry name" value="CysPc"/>
    <property type="match status" value="1"/>
</dbReference>
<dbReference type="GO" id="GO:0004198">
    <property type="term" value="F:calcium-dependent cysteine-type endopeptidase activity"/>
    <property type="evidence" value="ECO:0007669"/>
    <property type="project" value="InterPro"/>
</dbReference>
<feature type="region of interest" description="Disordered" evidence="5">
    <location>
        <begin position="864"/>
        <end position="885"/>
    </location>
</feature>
<evidence type="ECO:0000256" key="1">
    <source>
        <dbReference type="ARBA" id="ARBA00007623"/>
    </source>
</evidence>
<dbReference type="PROSITE" id="PS50203">
    <property type="entry name" value="CALPAIN_CAT"/>
    <property type="match status" value="1"/>
</dbReference>
<feature type="region of interest" description="Disordered" evidence="5">
    <location>
        <begin position="406"/>
        <end position="433"/>
    </location>
</feature>
<keyword evidence="4" id="KW-0175">Coiled coil</keyword>
<dbReference type="InterPro" id="IPR038765">
    <property type="entry name" value="Papain-like_cys_pep_sf"/>
</dbReference>
<keyword evidence="3" id="KW-0788">Thiol protease</keyword>
<feature type="compositionally biased region" description="Polar residues" evidence="5">
    <location>
        <begin position="413"/>
        <end position="424"/>
    </location>
</feature>
<dbReference type="PANTHER" id="PTHR10183:SF425">
    <property type="entry name" value="CALPAIN-5"/>
    <property type="match status" value="1"/>
</dbReference>
<evidence type="ECO:0000256" key="3">
    <source>
        <dbReference type="PROSITE-ProRule" id="PRU00239"/>
    </source>
</evidence>
<dbReference type="PANTHER" id="PTHR10183">
    <property type="entry name" value="CALPAIN"/>
    <property type="match status" value="1"/>
</dbReference>
<dbReference type="PaxDb" id="5507-FOXG_14469P0"/>
<reference evidence="7" key="1">
    <citation type="journal article" date="2012" name="Mol. Plant Microbe Interact.">
        <title>A highly conserved effector in Fusarium oxysporum is required for full virulence on Arabidopsis.</title>
        <authorList>
            <person name="Thatcher L.F."/>
            <person name="Gardiner D.M."/>
            <person name="Kazan K."/>
            <person name="Manners J."/>
        </authorList>
    </citation>
    <scope>NUCLEOTIDE SEQUENCE [LARGE SCALE GENOMIC DNA]</scope>
    <source>
        <strain evidence="7">Fo5176</strain>
    </source>
</reference>
<dbReference type="EMBL" id="AFQF01001232">
    <property type="protein sequence ID" value="EGU85723.1"/>
    <property type="molecule type" value="Genomic_DNA"/>
</dbReference>
<dbReference type="GO" id="GO:0006508">
    <property type="term" value="P:proteolysis"/>
    <property type="evidence" value="ECO:0007669"/>
    <property type="project" value="UniProtKB-KW"/>
</dbReference>
<protein>
    <recommendedName>
        <fullName evidence="6">Calpain catalytic domain-containing protein</fullName>
    </recommendedName>
</protein>
<keyword evidence="3" id="KW-0378">Hydrolase</keyword>
<feature type="non-terminal residue" evidence="7">
    <location>
        <position position="1"/>
    </location>
</feature>
<dbReference type="OrthoDB" id="424753at2759"/>
<evidence type="ECO:0000256" key="5">
    <source>
        <dbReference type="SAM" id="MobiDB-lite"/>
    </source>
</evidence>
<comment type="caution">
    <text evidence="7">The sequence shown here is derived from an EMBL/GenBank/DDBJ whole genome shotgun (WGS) entry which is preliminary data.</text>
</comment>
<comment type="similarity">
    <text evidence="1">Belongs to the peptidase C2 family.</text>
</comment>
<evidence type="ECO:0000256" key="4">
    <source>
        <dbReference type="SAM" id="Coils"/>
    </source>
</evidence>
<feature type="coiled-coil region" evidence="4">
    <location>
        <begin position="41"/>
        <end position="82"/>
    </location>
</feature>
<dbReference type="STRING" id="660025.F9FBI6"/>
<keyword evidence="3" id="KW-0645">Protease</keyword>
<organism evidence="7">
    <name type="scientific">Fusarium oxysporum (strain Fo5176)</name>
    <name type="common">Fusarium vascular wilt</name>
    <dbReference type="NCBI Taxonomy" id="660025"/>
    <lineage>
        <taxon>Eukaryota</taxon>
        <taxon>Fungi</taxon>
        <taxon>Dikarya</taxon>
        <taxon>Ascomycota</taxon>
        <taxon>Pezizomycotina</taxon>
        <taxon>Sordariomycetes</taxon>
        <taxon>Hypocreomycetidae</taxon>
        <taxon>Hypocreales</taxon>
        <taxon>Nectriaceae</taxon>
        <taxon>Fusarium</taxon>
        <taxon>Fusarium oxysporum species complex</taxon>
    </lineage>
</organism>
<feature type="active site" evidence="2 3">
    <location>
        <position position="633"/>
    </location>
</feature>
<evidence type="ECO:0000259" key="6">
    <source>
        <dbReference type="PROSITE" id="PS50203"/>
    </source>
</evidence>
<dbReference type="AlphaFoldDB" id="F9FBI6"/>
<feature type="domain" description="Calpain catalytic" evidence="6">
    <location>
        <begin position="447"/>
        <end position="720"/>
    </location>
</feature>
<dbReference type="PROSITE" id="PS00139">
    <property type="entry name" value="THIOL_PROTEASE_CYS"/>
    <property type="match status" value="1"/>
</dbReference>
<dbReference type="Gene3D" id="3.90.70.10">
    <property type="entry name" value="Cysteine proteinases"/>
    <property type="match status" value="1"/>
</dbReference>
<feature type="coiled-coil region" evidence="4">
    <location>
        <begin position="195"/>
        <end position="250"/>
    </location>
</feature>
<dbReference type="Pfam" id="PF00648">
    <property type="entry name" value="Peptidase_C2"/>
    <property type="match status" value="1"/>
</dbReference>
<name>F9FBI6_FUSOF</name>
<feature type="active site" evidence="2 3">
    <location>
        <position position="456"/>
    </location>
</feature>
<dbReference type="SUPFAM" id="SSF54001">
    <property type="entry name" value="Cysteine proteinases"/>
    <property type="match status" value="1"/>
</dbReference>